<proteinExistence type="inferred from homology"/>
<dbReference type="GeneID" id="30972053"/>
<dbReference type="InterPro" id="IPR020843">
    <property type="entry name" value="ER"/>
</dbReference>
<reference evidence="9" key="1">
    <citation type="journal article" date="2017" name="Genome Biol.">
        <title>Comparative genomics reveals high biological diversity and specific adaptations in the industrially and medically important fungal genus Aspergillus.</title>
        <authorList>
            <person name="de Vries R.P."/>
            <person name="Riley R."/>
            <person name="Wiebenga A."/>
            <person name="Aguilar-Osorio G."/>
            <person name="Amillis S."/>
            <person name="Uchima C.A."/>
            <person name="Anderluh G."/>
            <person name="Asadollahi M."/>
            <person name="Askin M."/>
            <person name="Barry K."/>
            <person name="Battaglia E."/>
            <person name="Bayram O."/>
            <person name="Benocci T."/>
            <person name="Braus-Stromeyer S.A."/>
            <person name="Caldana C."/>
            <person name="Canovas D."/>
            <person name="Cerqueira G.C."/>
            <person name="Chen F."/>
            <person name="Chen W."/>
            <person name="Choi C."/>
            <person name="Clum A."/>
            <person name="Dos Santos R.A."/>
            <person name="Damasio A.R."/>
            <person name="Diallinas G."/>
            <person name="Emri T."/>
            <person name="Fekete E."/>
            <person name="Flipphi M."/>
            <person name="Freyberg S."/>
            <person name="Gallo A."/>
            <person name="Gournas C."/>
            <person name="Habgood R."/>
            <person name="Hainaut M."/>
            <person name="Harispe M.L."/>
            <person name="Henrissat B."/>
            <person name="Hilden K.S."/>
            <person name="Hope R."/>
            <person name="Hossain A."/>
            <person name="Karabika E."/>
            <person name="Karaffa L."/>
            <person name="Karanyi Z."/>
            <person name="Krasevec N."/>
            <person name="Kuo A."/>
            <person name="Kusch H."/>
            <person name="LaButti K."/>
            <person name="Lagendijk E.L."/>
            <person name="Lapidus A."/>
            <person name="Levasseur A."/>
            <person name="Lindquist E."/>
            <person name="Lipzen A."/>
            <person name="Logrieco A.F."/>
            <person name="MacCabe A."/>
            <person name="Maekelae M.R."/>
            <person name="Malavazi I."/>
            <person name="Melin P."/>
            <person name="Meyer V."/>
            <person name="Mielnichuk N."/>
            <person name="Miskei M."/>
            <person name="Molnar A.P."/>
            <person name="Mule G."/>
            <person name="Ngan C.Y."/>
            <person name="Orejas M."/>
            <person name="Orosz E."/>
            <person name="Ouedraogo J.P."/>
            <person name="Overkamp K.M."/>
            <person name="Park H.-S."/>
            <person name="Perrone G."/>
            <person name="Piumi F."/>
            <person name="Punt P.J."/>
            <person name="Ram A.F."/>
            <person name="Ramon A."/>
            <person name="Rauscher S."/>
            <person name="Record E."/>
            <person name="Riano-Pachon D.M."/>
            <person name="Robert V."/>
            <person name="Roehrig J."/>
            <person name="Ruller R."/>
            <person name="Salamov A."/>
            <person name="Salih N.S."/>
            <person name="Samson R.A."/>
            <person name="Sandor E."/>
            <person name="Sanguinetti M."/>
            <person name="Schuetze T."/>
            <person name="Sepcic K."/>
            <person name="Shelest E."/>
            <person name="Sherlock G."/>
            <person name="Sophianopoulou V."/>
            <person name="Squina F.M."/>
            <person name="Sun H."/>
            <person name="Susca A."/>
            <person name="Todd R.B."/>
            <person name="Tsang A."/>
            <person name="Unkles S.E."/>
            <person name="van de Wiele N."/>
            <person name="van Rossen-Uffink D."/>
            <person name="Oliveira J.V."/>
            <person name="Vesth T.C."/>
            <person name="Visser J."/>
            <person name="Yu J.-H."/>
            <person name="Zhou M."/>
            <person name="Andersen M.R."/>
            <person name="Archer D.B."/>
            <person name="Baker S.E."/>
            <person name="Benoit I."/>
            <person name="Brakhage A.A."/>
            <person name="Braus G.H."/>
            <person name="Fischer R."/>
            <person name="Frisvad J.C."/>
            <person name="Goldman G.H."/>
            <person name="Houbraken J."/>
            <person name="Oakley B."/>
            <person name="Pocsi I."/>
            <person name="Scazzocchio C."/>
            <person name="Seiboth B."/>
            <person name="vanKuyk P.A."/>
            <person name="Wortman J."/>
            <person name="Dyer P.S."/>
            <person name="Grigoriev I.V."/>
        </authorList>
    </citation>
    <scope>NUCLEOTIDE SEQUENCE [LARGE SCALE GENOMIC DNA]</scope>
    <source>
        <strain evidence="9">ATCC 16872 / CBS 172.66 / WB 5094</strain>
    </source>
</reference>
<evidence type="ECO:0000256" key="5">
    <source>
        <dbReference type="ARBA" id="ARBA00023002"/>
    </source>
</evidence>
<dbReference type="Gene3D" id="3.90.180.10">
    <property type="entry name" value="Medium-chain alcohol dehydrogenases, catalytic domain"/>
    <property type="match status" value="1"/>
</dbReference>
<dbReference type="PANTHER" id="PTHR42813:SF4">
    <property type="entry name" value="NADP-DEPENDENT ISOPROPANOL DEHYDROGENASE"/>
    <property type="match status" value="1"/>
</dbReference>
<dbReference type="PROSITE" id="PS00059">
    <property type="entry name" value="ADH_ZINC"/>
    <property type="match status" value="1"/>
</dbReference>
<evidence type="ECO:0000256" key="6">
    <source>
        <dbReference type="RuleBase" id="RU361277"/>
    </source>
</evidence>
<dbReference type="OrthoDB" id="442947at2759"/>
<dbReference type="SMART" id="SM00829">
    <property type="entry name" value="PKS_ER"/>
    <property type="match status" value="1"/>
</dbReference>
<evidence type="ECO:0000313" key="8">
    <source>
        <dbReference type="EMBL" id="OJJ98585.1"/>
    </source>
</evidence>
<comment type="similarity">
    <text evidence="2 6">Belongs to the zinc-containing alcohol dehydrogenase family.</text>
</comment>
<dbReference type="EMBL" id="KV878979">
    <property type="protein sequence ID" value="OJJ98585.1"/>
    <property type="molecule type" value="Genomic_DNA"/>
</dbReference>
<dbReference type="STRING" id="690307.A0A1L9WQX8"/>
<evidence type="ECO:0000256" key="4">
    <source>
        <dbReference type="ARBA" id="ARBA00022833"/>
    </source>
</evidence>
<accession>A0A1L9WQX8</accession>
<evidence type="ECO:0000313" key="9">
    <source>
        <dbReference type="Proteomes" id="UP000184546"/>
    </source>
</evidence>
<sequence length="357" mass="38615">MGSILTMKAVVYNGPHRLAIEERPKPSIEEPTDAIVKVTYTTICGTDLHLLQNDIPCKPGCILGHEGVGIVDSVGPSVTNLRVGQTVLISCITSCGHCRFCRKGMSSQCTSGGWVLGNQIDGTQAEYVRIPHAAFSLHQLPQDIDPKAYVMLSDVFPTAFECGIMNGDIKPGARVAILGAGPIALTALMILKRGYGLPRQVVIISRGEYRLERAKELGADHVLTTLDGREKALEACRRLTDGELFDVVIEAAGAKETFDLSQYLVAPGGTIASLGVHGSSCAFHLEHLWHRNICLRTSLVDTSTTPELLKMVQAGILTPDAFLSHTFALDEIEQAYEVFRAASTHRSMKVLLTLSHA</sequence>
<keyword evidence="5" id="KW-0560">Oxidoreductase</keyword>
<keyword evidence="4 6" id="KW-0862">Zinc</keyword>
<evidence type="ECO:0000256" key="3">
    <source>
        <dbReference type="ARBA" id="ARBA00022723"/>
    </source>
</evidence>
<dbReference type="VEuPathDB" id="FungiDB:ASPACDRAFT_1881447"/>
<dbReference type="Pfam" id="PF08240">
    <property type="entry name" value="ADH_N"/>
    <property type="match status" value="1"/>
</dbReference>
<dbReference type="GO" id="GO:0016491">
    <property type="term" value="F:oxidoreductase activity"/>
    <property type="evidence" value="ECO:0007669"/>
    <property type="project" value="UniProtKB-KW"/>
</dbReference>
<dbReference type="Proteomes" id="UP000184546">
    <property type="component" value="Unassembled WGS sequence"/>
</dbReference>
<dbReference type="AlphaFoldDB" id="A0A1L9WQX8"/>
<dbReference type="GO" id="GO:0008270">
    <property type="term" value="F:zinc ion binding"/>
    <property type="evidence" value="ECO:0007669"/>
    <property type="project" value="InterPro"/>
</dbReference>
<dbReference type="RefSeq" id="XP_020054925.1">
    <property type="nucleotide sequence ID" value="XM_020198239.1"/>
</dbReference>
<dbReference type="InterPro" id="IPR013154">
    <property type="entry name" value="ADH-like_N"/>
</dbReference>
<evidence type="ECO:0000256" key="1">
    <source>
        <dbReference type="ARBA" id="ARBA00001947"/>
    </source>
</evidence>
<feature type="domain" description="Enoyl reductase (ER)" evidence="7">
    <location>
        <begin position="14"/>
        <end position="352"/>
    </location>
</feature>
<dbReference type="InterPro" id="IPR036291">
    <property type="entry name" value="NAD(P)-bd_dom_sf"/>
</dbReference>
<dbReference type="SUPFAM" id="SSF51735">
    <property type="entry name" value="NAD(P)-binding Rossmann-fold domains"/>
    <property type="match status" value="1"/>
</dbReference>
<evidence type="ECO:0000259" key="7">
    <source>
        <dbReference type="SMART" id="SM00829"/>
    </source>
</evidence>
<dbReference type="Gene3D" id="3.40.50.720">
    <property type="entry name" value="NAD(P)-binding Rossmann-like Domain"/>
    <property type="match status" value="1"/>
</dbReference>
<name>A0A1L9WQX8_ASPA1</name>
<dbReference type="OMA" id="PTSYECG"/>
<dbReference type="PANTHER" id="PTHR42813">
    <property type="entry name" value="ZINC-TYPE ALCOHOL DEHYDROGENASE-LIKE"/>
    <property type="match status" value="1"/>
</dbReference>
<dbReference type="Pfam" id="PF00107">
    <property type="entry name" value="ADH_zinc_N"/>
    <property type="match status" value="1"/>
</dbReference>
<keyword evidence="3 6" id="KW-0479">Metal-binding</keyword>
<comment type="cofactor">
    <cofactor evidence="1 6">
        <name>Zn(2+)</name>
        <dbReference type="ChEBI" id="CHEBI:29105"/>
    </cofactor>
</comment>
<gene>
    <name evidence="8" type="ORF">ASPACDRAFT_1881447</name>
</gene>
<organism evidence="8 9">
    <name type="scientific">Aspergillus aculeatus (strain ATCC 16872 / CBS 172.66 / WB 5094)</name>
    <dbReference type="NCBI Taxonomy" id="690307"/>
    <lineage>
        <taxon>Eukaryota</taxon>
        <taxon>Fungi</taxon>
        <taxon>Dikarya</taxon>
        <taxon>Ascomycota</taxon>
        <taxon>Pezizomycotina</taxon>
        <taxon>Eurotiomycetes</taxon>
        <taxon>Eurotiomycetidae</taxon>
        <taxon>Eurotiales</taxon>
        <taxon>Aspergillaceae</taxon>
        <taxon>Aspergillus</taxon>
        <taxon>Aspergillus subgen. Circumdati</taxon>
    </lineage>
</organism>
<protein>
    <recommendedName>
        <fullName evidence="7">Enoyl reductase (ER) domain-containing protein</fullName>
    </recommendedName>
</protein>
<keyword evidence="9" id="KW-1185">Reference proteome</keyword>
<dbReference type="InterPro" id="IPR002328">
    <property type="entry name" value="ADH_Zn_CS"/>
</dbReference>
<evidence type="ECO:0000256" key="2">
    <source>
        <dbReference type="ARBA" id="ARBA00008072"/>
    </source>
</evidence>
<dbReference type="InterPro" id="IPR011032">
    <property type="entry name" value="GroES-like_sf"/>
</dbReference>
<dbReference type="SUPFAM" id="SSF50129">
    <property type="entry name" value="GroES-like"/>
    <property type="match status" value="1"/>
</dbReference>
<dbReference type="InterPro" id="IPR013149">
    <property type="entry name" value="ADH-like_C"/>
</dbReference>